<protein>
    <submittedName>
        <fullName evidence="1">Uncharacterized protein</fullName>
    </submittedName>
</protein>
<dbReference type="EMBL" id="QKTW01000022">
    <property type="protein sequence ID" value="PZF71613.1"/>
    <property type="molecule type" value="Genomic_DNA"/>
</dbReference>
<dbReference type="Proteomes" id="UP000248745">
    <property type="component" value="Unassembled WGS sequence"/>
</dbReference>
<reference evidence="1 2" key="1">
    <citation type="submission" date="2018-06" db="EMBL/GenBank/DDBJ databases">
        <title>Mucibacter soli gen. nov., sp. nov., a new member of the family Chitinophagaceae producing mucin.</title>
        <authorList>
            <person name="Kim M.-K."/>
            <person name="Park S."/>
            <person name="Kim T.-S."/>
            <person name="Joung Y."/>
            <person name="Han J.-H."/>
            <person name="Kim S.B."/>
        </authorList>
    </citation>
    <scope>NUCLEOTIDE SEQUENCE [LARGE SCALE GENOMIC DNA]</scope>
    <source>
        <strain evidence="1 2">R1-15</strain>
    </source>
</reference>
<dbReference type="RefSeq" id="WP_110999987.1">
    <property type="nucleotide sequence ID" value="NZ_QKTW01000022.1"/>
</dbReference>
<comment type="caution">
    <text evidence="1">The sequence shown here is derived from an EMBL/GenBank/DDBJ whole genome shotgun (WGS) entry which is preliminary data.</text>
</comment>
<dbReference type="OrthoDB" id="9866824at2"/>
<evidence type="ECO:0000313" key="2">
    <source>
        <dbReference type="Proteomes" id="UP000248745"/>
    </source>
</evidence>
<keyword evidence="2" id="KW-1185">Reference proteome</keyword>
<evidence type="ECO:0000313" key="1">
    <source>
        <dbReference type="EMBL" id="PZF71613.1"/>
    </source>
</evidence>
<proteinExistence type="predicted"/>
<gene>
    <name evidence="1" type="ORF">DN068_16190</name>
</gene>
<name>A0A2W2BUX0_9BACT</name>
<sequence>MLNTYLFLNVRNSDLNNEWNKKLELELKTLPGIDDLMIIEHNENSDAQINMTFDAQIVSLDNLELLLAKNGTTITAINIHFPSAISGVSDAYSAAAINIPTEDKLDDIPGVLGVGVSTSGVIKVELDASLKNKNDTVQKIIQSILNRSRRN</sequence>
<organism evidence="1 2">
    <name type="scientific">Taibaiella soli</name>
    <dbReference type="NCBI Taxonomy" id="1649169"/>
    <lineage>
        <taxon>Bacteria</taxon>
        <taxon>Pseudomonadati</taxon>
        <taxon>Bacteroidota</taxon>
        <taxon>Chitinophagia</taxon>
        <taxon>Chitinophagales</taxon>
        <taxon>Chitinophagaceae</taxon>
        <taxon>Taibaiella</taxon>
    </lineage>
</organism>
<accession>A0A2W2BUX0</accession>
<dbReference type="AlphaFoldDB" id="A0A2W2BUX0"/>